<dbReference type="Proteomes" id="UP000031327">
    <property type="component" value="Unassembled WGS sequence"/>
</dbReference>
<evidence type="ECO:0000313" key="3">
    <source>
        <dbReference type="Proteomes" id="UP000031327"/>
    </source>
</evidence>
<dbReference type="OrthoDB" id="6314362at2"/>
<evidence type="ECO:0000256" key="1">
    <source>
        <dbReference type="SAM" id="Phobius"/>
    </source>
</evidence>
<keyword evidence="1" id="KW-1133">Transmembrane helix</keyword>
<keyword evidence="1" id="KW-0472">Membrane</keyword>
<feature type="transmembrane region" description="Helical" evidence="1">
    <location>
        <begin position="53"/>
        <end position="77"/>
    </location>
</feature>
<dbReference type="AlphaFoldDB" id="A0A0C1Q405"/>
<feature type="transmembrane region" description="Helical" evidence="1">
    <location>
        <begin position="6"/>
        <end position="22"/>
    </location>
</feature>
<dbReference type="RefSeq" id="WP_039611320.1">
    <property type="nucleotide sequence ID" value="NZ_JWIC01000009.1"/>
</dbReference>
<protein>
    <submittedName>
        <fullName evidence="2">Uncharacterized protein</fullName>
    </submittedName>
</protein>
<evidence type="ECO:0000313" key="2">
    <source>
        <dbReference type="EMBL" id="KID55331.1"/>
    </source>
</evidence>
<dbReference type="EMBL" id="JWIC01000009">
    <property type="protein sequence ID" value="KID55331.1"/>
    <property type="molecule type" value="Genomic_DNA"/>
</dbReference>
<comment type="caution">
    <text evidence="2">The sequence shown here is derived from an EMBL/GenBank/DDBJ whole genome shotgun (WGS) entry which is preliminary data.</text>
</comment>
<accession>A0A0C1Q405</accession>
<name>A0A0C1Q405_9GAMM</name>
<sequence>MLVLYPFIAFLVMTFALKHVQLPIHTKRWLSRVSVWAVAAAMATAKFTLGLSALFSMVAFLVVGAILTLFTSLGAMARND</sequence>
<gene>
    <name evidence="2" type="ORF">JF50_20940</name>
</gene>
<organism evidence="2 3">
    <name type="scientific">Pseudoalteromonas luteoviolacea</name>
    <dbReference type="NCBI Taxonomy" id="43657"/>
    <lineage>
        <taxon>Bacteria</taxon>
        <taxon>Pseudomonadati</taxon>
        <taxon>Pseudomonadota</taxon>
        <taxon>Gammaproteobacteria</taxon>
        <taxon>Alteromonadales</taxon>
        <taxon>Pseudoalteromonadaceae</taxon>
        <taxon>Pseudoalteromonas</taxon>
    </lineage>
</organism>
<reference evidence="2 3" key="1">
    <citation type="submission" date="2014-12" db="EMBL/GenBank/DDBJ databases">
        <title>Draft Genome Sequence of Pseudoalteromonas luteoviolacea HI1.</title>
        <authorList>
            <person name="Asahina A.Y."/>
            <person name="Hadfield M.G."/>
        </authorList>
    </citation>
    <scope>NUCLEOTIDE SEQUENCE [LARGE SCALE GENOMIC DNA]</scope>
    <source>
        <strain evidence="2 3">HI1</strain>
    </source>
</reference>
<proteinExistence type="predicted"/>
<keyword evidence="1" id="KW-0812">Transmembrane</keyword>